<evidence type="ECO:0000313" key="2">
    <source>
        <dbReference type="EMBL" id="KAH3828558.1"/>
    </source>
</evidence>
<dbReference type="Proteomes" id="UP000828390">
    <property type="component" value="Unassembled WGS sequence"/>
</dbReference>
<feature type="compositionally biased region" description="Basic and acidic residues" evidence="1">
    <location>
        <begin position="1"/>
        <end position="17"/>
    </location>
</feature>
<dbReference type="EMBL" id="JAIWYP010000005">
    <property type="protein sequence ID" value="KAH3828558.1"/>
    <property type="molecule type" value="Genomic_DNA"/>
</dbReference>
<keyword evidence="3" id="KW-1185">Reference proteome</keyword>
<protein>
    <submittedName>
        <fullName evidence="2">Uncharacterized protein</fullName>
    </submittedName>
</protein>
<feature type="region of interest" description="Disordered" evidence="1">
    <location>
        <begin position="1"/>
        <end position="25"/>
    </location>
</feature>
<dbReference type="AlphaFoldDB" id="A0A9D4K1V0"/>
<sequence>MEEDTEVRGDKRGRETGTNEDMSPLPKNRFAVLVDDDLKERPLVIDFDLDSQDLVMIPINIEPLNTIKCYLPFVTT</sequence>
<proteinExistence type="predicted"/>
<organism evidence="2 3">
    <name type="scientific">Dreissena polymorpha</name>
    <name type="common">Zebra mussel</name>
    <name type="synonym">Mytilus polymorpha</name>
    <dbReference type="NCBI Taxonomy" id="45954"/>
    <lineage>
        <taxon>Eukaryota</taxon>
        <taxon>Metazoa</taxon>
        <taxon>Spiralia</taxon>
        <taxon>Lophotrochozoa</taxon>
        <taxon>Mollusca</taxon>
        <taxon>Bivalvia</taxon>
        <taxon>Autobranchia</taxon>
        <taxon>Heteroconchia</taxon>
        <taxon>Euheterodonta</taxon>
        <taxon>Imparidentia</taxon>
        <taxon>Neoheterodontei</taxon>
        <taxon>Myida</taxon>
        <taxon>Dreissenoidea</taxon>
        <taxon>Dreissenidae</taxon>
        <taxon>Dreissena</taxon>
    </lineage>
</organism>
<name>A0A9D4K1V0_DREPO</name>
<evidence type="ECO:0000313" key="3">
    <source>
        <dbReference type="Proteomes" id="UP000828390"/>
    </source>
</evidence>
<reference evidence="2" key="1">
    <citation type="journal article" date="2019" name="bioRxiv">
        <title>The Genome of the Zebra Mussel, Dreissena polymorpha: A Resource for Invasive Species Research.</title>
        <authorList>
            <person name="McCartney M.A."/>
            <person name="Auch B."/>
            <person name="Kono T."/>
            <person name="Mallez S."/>
            <person name="Zhang Y."/>
            <person name="Obille A."/>
            <person name="Becker A."/>
            <person name="Abrahante J.E."/>
            <person name="Garbe J."/>
            <person name="Badalamenti J.P."/>
            <person name="Herman A."/>
            <person name="Mangelson H."/>
            <person name="Liachko I."/>
            <person name="Sullivan S."/>
            <person name="Sone E.D."/>
            <person name="Koren S."/>
            <person name="Silverstein K.A.T."/>
            <person name="Beckman K.B."/>
            <person name="Gohl D.M."/>
        </authorList>
    </citation>
    <scope>NUCLEOTIDE SEQUENCE</scope>
    <source>
        <strain evidence="2">Duluth1</strain>
        <tissue evidence="2">Whole animal</tissue>
    </source>
</reference>
<gene>
    <name evidence="2" type="ORF">DPMN_130539</name>
</gene>
<accession>A0A9D4K1V0</accession>
<comment type="caution">
    <text evidence="2">The sequence shown here is derived from an EMBL/GenBank/DDBJ whole genome shotgun (WGS) entry which is preliminary data.</text>
</comment>
<evidence type="ECO:0000256" key="1">
    <source>
        <dbReference type="SAM" id="MobiDB-lite"/>
    </source>
</evidence>
<reference evidence="2" key="2">
    <citation type="submission" date="2020-11" db="EMBL/GenBank/DDBJ databases">
        <authorList>
            <person name="McCartney M.A."/>
            <person name="Auch B."/>
            <person name="Kono T."/>
            <person name="Mallez S."/>
            <person name="Becker A."/>
            <person name="Gohl D.M."/>
            <person name="Silverstein K.A.T."/>
            <person name="Koren S."/>
            <person name="Bechman K.B."/>
            <person name="Herman A."/>
            <person name="Abrahante J.E."/>
            <person name="Garbe J."/>
        </authorList>
    </citation>
    <scope>NUCLEOTIDE SEQUENCE</scope>
    <source>
        <strain evidence="2">Duluth1</strain>
        <tissue evidence="2">Whole animal</tissue>
    </source>
</reference>